<dbReference type="GeneID" id="93128626"/>
<feature type="region of interest" description="Disordered" evidence="1">
    <location>
        <begin position="161"/>
        <end position="228"/>
    </location>
</feature>
<dbReference type="Pfam" id="PF07120">
    <property type="entry name" value="DUF1376"/>
    <property type="match status" value="1"/>
</dbReference>
<dbReference type="EMBL" id="CP069482">
    <property type="protein sequence ID" value="QRO77774.1"/>
    <property type="molecule type" value="Genomic_DNA"/>
</dbReference>
<organism evidence="2 3">
    <name type="scientific">Burkholderia dolosa</name>
    <dbReference type="NCBI Taxonomy" id="152500"/>
    <lineage>
        <taxon>Bacteria</taxon>
        <taxon>Pseudomonadati</taxon>
        <taxon>Pseudomonadota</taxon>
        <taxon>Betaproteobacteria</taxon>
        <taxon>Burkholderiales</taxon>
        <taxon>Burkholderiaceae</taxon>
        <taxon>Burkholderia</taxon>
        <taxon>Burkholderia cepacia complex</taxon>
    </lineage>
</organism>
<sequence length="332" mass="36574">MDKLSKPLTPAECNLRDFAFMPLDVKRMLTSETWILGTGDERSAAMTLWLESWHQVPAASLPDNDRLLGHLSQAKNWKRVKEHALRGWIKCDDGRLYHPVVAEKALEAWIEKLVSSLAGSTGNAKRWGTEVDTAAISEKVIHAASLLAEVAPESKTLRKKQVAAIVRGSHADREPIAPRPENSSPPDDFLSPPESPPESLGDRNREGIEVNPLTPLSPDGDDARSRAGKSSASFDRFWSAWPSSQRKVAKAKCAEKWRKGGLDRAGEQIVAHVEAMKRTRQWRDGYEPAPLTYLNQRRWEDGVPGGDGGRGSSGGALPGMLSEYDDLMRGAL</sequence>
<accession>A0A892I779</accession>
<evidence type="ECO:0000313" key="3">
    <source>
        <dbReference type="Proteomes" id="UP000625568"/>
    </source>
</evidence>
<keyword evidence="3" id="KW-1185">Reference proteome</keyword>
<gene>
    <name evidence="2" type="ORF">I6K02_02330</name>
</gene>
<dbReference type="InterPro" id="IPR010781">
    <property type="entry name" value="DUF1376"/>
</dbReference>
<evidence type="ECO:0000313" key="2">
    <source>
        <dbReference type="EMBL" id="QRO77774.1"/>
    </source>
</evidence>
<dbReference type="RefSeq" id="WP_052688657.1">
    <property type="nucleotide sequence ID" value="NZ_CABVPR010000014.1"/>
</dbReference>
<dbReference type="AlphaFoldDB" id="A0A892I779"/>
<proteinExistence type="predicted"/>
<dbReference type="Proteomes" id="UP000625568">
    <property type="component" value="Chromosome 1"/>
</dbReference>
<evidence type="ECO:0000256" key="1">
    <source>
        <dbReference type="SAM" id="MobiDB-lite"/>
    </source>
</evidence>
<reference evidence="2 3" key="1">
    <citation type="submission" date="2021-02" db="EMBL/GenBank/DDBJ databases">
        <title>FDA dAtabase for Regulatory Grade micrObial Sequences (FDA-ARGOS): Supporting development and validation of Infectious Disease Dx tests.</title>
        <authorList>
            <person name="Minogue T."/>
            <person name="Wolcott M."/>
            <person name="Wasieloski L."/>
            <person name="Aguilar W."/>
            <person name="Moore D."/>
            <person name="Jaissle J."/>
            <person name="Tallon L."/>
            <person name="Sadzewicz L."/>
            <person name="Zhao X."/>
            <person name="Boylan J."/>
            <person name="Ott S."/>
            <person name="Bowen H."/>
            <person name="Vavikolanu K."/>
            <person name="Mehta A."/>
            <person name="Aluvathingal J."/>
            <person name="Nadendla S."/>
            <person name="Yan Y."/>
            <person name="Sichtig H."/>
        </authorList>
    </citation>
    <scope>NUCLEOTIDE SEQUENCE [LARGE SCALE GENOMIC DNA]</scope>
    <source>
        <strain evidence="2 3">FDAARGOS_1272</strain>
    </source>
</reference>
<protein>
    <submittedName>
        <fullName evidence="2">DUF1376 domain-containing protein</fullName>
    </submittedName>
</protein>
<name>A0A892I779_9BURK</name>